<dbReference type="InterPro" id="IPR007094">
    <property type="entry name" value="RNA-dir_pol_PSvirus"/>
</dbReference>
<evidence type="ECO:0000256" key="8">
    <source>
        <dbReference type="ARBA" id="ARBA00022953"/>
    </source>
</evidence>
<dbReference type="EMBL" id="MW347823">
    <property type="protein sequence ID" value="QRQ90180.1"/>
    <property type="molecule type" value="Genomic_RNA"/>
</dbReference>
<dbReference type="GO" id="GO:0003724">
    <property type="term" value="F:RNA helicase activity"/>
    <property type="evidence" value="ECO:0007669"/>
    <property type="project" value="InterPro"/>
</dbReference>
<keyword evidence="5" id="KW-0378">Hydrolase</keyword>
<dbReference type="GO" id="GO:0005524">
    <property type="term" value="F:ATP binding"/>
    <property type="evidence" value="ECO:0007669"/>
    <property type="project" value="UniProtKB-KW"/>
</dbReference>
<protein>
    <recommendedName>
        <fullName evidence="13">RNA-directed RNA polymerase</fullName>
    </recommendedName>
</protein>
<evidence type="ECO:0000256" key="6">
    <source>
        <dbReference type="ARBA" id="ARBA00022807"/>
    </source>
</evidence>
<organism evidence="12">
    <name type="scientific">Riboviria sp</name>
    <dbReference type="NCBI Taxonomy" id="2585031"/>
    <lineage>
        <taxon>Viruses</taxon>
        <taxon>Riboviria</taxon>
    </lineage>
</organism>
<dbReference type="InterPro" id="IPR043128">
    <property type="entry name" value="Rev_trsase/Diguanyl_cyclase"/>
</dbReference>
<evidence type="ECO:0000259" key="10">
    <source>
        <dbReference type="PROSITE" id="PS51218"/>
    </source>
</evidence>
<feature type="domain" description="SF3 helicase" evidence="10">
    <location>
        <begin position="127"/>
        <end position="305"/>
    </location>
</feature>
<dbReference type="InterPro" id="IPR027417">
    <property type="entry name" value="P-loop_NTPase"/>
</dbReference>
<dbReference type="GO" id="GO:0003968">
    <property type="term" value="F:RNA-directed RNA polymerase activity"/>
    <property type="evidence" value="ECO:0007669"/>
    <property type="project" value="InterPro"/>
</dbReference>
<dbReference type="InterPro" id="IPR044067">
    <property type="entry name" value="PCV_3C_PRO"/>
</dbReference>
<dbReference type="SUPFAM" id="SSF50494">
    <property type="entry name" value="Trypsin-like serine proteases"/>
    <property type="match status" value="1"/>
</dbReference>
<dbReference type="GO" id="GO:0039694">
    <property type="term" value="P:viral RNA genome replication"/>
    <property type="evidence" value="ECO:0007669"/>
    <property type="project" value="InterPro"/>
</dbReference>
<keyword evidence="6" id="KW-0788">Thiol protease</keyword>
<evidence type="ECO:0000256" key="2">
    <source>
        <dbReference type="ARBA" id="ARBA00022679"/>
    </source>
</evidence>
<dbReference type="GO" id="GO:0006508">
    <property type="term" value="P:proteolysis"/>
    <property type="evidence" value="ECO:0007669"/>
    <property type="project" value="UniProtKB-KW"/>
</dbReference>
<dbReference type="PRINTS" id="PR00918">
    <property type="entry name" value="CALICVIRUSNS"/>
</dbReference>
<name>A0A893A7D8_9VIRU</name>
<dbReference type="InterPro" id="IPR001205">
    <property type="entry name" value="RNA-dir_pol_C"/>
</dbReference>
<evidence type="ECO:0000256" key="5">
    <source>
        <dbReference type="ARBA" id="ARBA00022801"/>
    </source>
</evidence>
<dbReference type="Pfam" id="PF00680">
    <property type="entry name" value="RdRP_1"/>
    <property type="match status" value="1"/>
</dbReference>
<dbReference type="Gene3D" id="2.40.10.10">
    <property type="entry name" value="Trypsin-like serine proteases"/>
    <property type="match status" value="1"/>
</dbReference>
<dbReference type="InterPro" id="IPR014759">
    <property type="entry name" value="Helicase_SF3_ssRNA_vir"/>
</dbReference>
<dbReference type="PROSITE" id="PS51218">
    <property type="entry name" value="SF3_HELICASE_2"/>
    <property type="match status" value="1"/>
</dbReference>
<keyword evidence="4" id="KW-0547">Nucleotide-binding</keyword>
<evidence type="ECO:0000256" key="1">
    <source>
        <dbReference type="ARBA" id="ARBA00022670"/>
    </source>
</evidence>
<dbReference type="Gene3D" id="3.30.70.270">
    <property type="match status" value="1"/>
</dbReference>
<keyword evidence="2" id="KW-0808">Transferase</keyword>
<reference evidence="12" key="1">
    <citation type="submission" date="2020-11" db="EMBL/GenBank/DDBJ databases">
        <title>Viral genomes from river ports along the Yangtze River in China.</title>
        <authorList>
            <person name="Lu J."/>
            <person name="Shen Q."/>
            <person name="Yang S."/>
            <person name="Zhang W."/>
        </authorList>
    </citation>
    <scope>NUCLEOTIDE SEQUENCE</scope>
    <source>
        <strain evidence="12">5cz-RDRP-2</strain>
    </source>
</reference>
<keyword evidence="7" id="KW-0067">ATP-binding</keyword>
<dbReference type="SUPFAM" id="SSF56672">
    <property type="entry name" value="DNA/RNA polymerases"/>
    <property type="match status" value="1"/>
</dbReference>
<dbReference type="Pfam" id="PF00910">
    <property type="entry name" value="RNA_helicase"/>
    <property type="match status" value="1"/>
</dbReference>
<dbReference type="SUPFAM" id="SSF52540">
    <property type="entry name" value="P-loop containing nucleoside triphosphate hydrolases"/>
    <property type="match status" value="1"/>
</dbReference>
<dbReference type="PROSITE" id="PS51874">
    <property type="entry name" value="PCV_3C_PRO"/>
    <property type="match status" value="1"/>
</dbReference>
<dbReference type="InterPro" id="IPR009003">
    <property type="entry name" value="Peptidase_S1_PA"/>
</dbReference>
<dbReference type="InterPro" id="IPR000605">
    <property type="entry name" value="Helicase_SF3_ssDNA/RNA_vir"/>
</dbReference>
<keyword evidence="1" id="KW-0645">Protease</keyword>
<accession>A0A893A7D8</accession>
<feature type="domain" description="RdRp catalytic" evidence="9">
    <location>
        <begin position="1067"/>
        <end position="1197"/>
    </location>
</feature>
<evidence type="ECO:0000256" key="7">
    <source>
        <dbReference type="ARBA" id="ARBA00022840"/>
    </source>
</evidence>
<dbReference type="GO" id="GO:0004197">
    <property type="term" value="F:cysteine-type endopeptidase activity"/>
    <property type="evidence" value="ECO:0007669"/>
    <property type="project" value="InterPro"/>
</dbReference>
<dbReference type="PROSITE" id="PS50507">
    <property type="entry name" value="RDRP_SSRNA_POS"/>
    <property type="match status" value="1"/>
</dbReference>
<dbReference type="CDD" id="cd23194">
    <property type="entry name" value="Dicistroviridae_RdRp"/>
    <property type="match status" value="1"/>
</dbReference>
<keyword evidence="3" id="KW-0548">Nucleotidyltransferase</keyword>
<evidence type="ECO:0000256" key="4">
    <source>
        <dbReference type="ARBA" id="ARBA00022741"/>
    </source>
</evidence>
<evidence type="ECO:0000259" key="11">
    <source>
        <dbReference type="PROSITE" id="PS51874"/>
    </source>
</evidence>
<sequence>MSIGKKDTLGIMKGLVDKMPNYSRSVDSWEKLSTYILQALEIFINYVRKQFGADNISLLKTGIQAVDSWCTRVMAVLNESQTGGDIMNPDSVHLLCALRDEGSSLTNMYRFAKDVSPILHRYLGMLDELCRVCSAAMHSFKGGRPQPVVMALTGEPGVGKTFLCKMITSLVLKGIITAEHAQRLNYNFDSEVFMKGTTEYWNGYSGQMAVVVDDWGQTVPVPGGENDFIDLIRMANCWSYPLNFADVDNKGKNFFKSSFLLLTTNAKNIDYCQRVILEPEAVSRRIDHGYEITVSPEYVLNGKLNFQKVIEEMEETKKFPYHAWKLYKYRFAVGSEAGRTENVPIALDEAIEAASGAIRRNRGMFENNSEMVSTMLKQHYGVSAQGGTFEQFLEIGKKVYSNLTIPTLRFQLDALRQVGKSVKEHFSSLMEELSTNGTQTVITLIVGITSTVLIFGALKMAIQTIFSWFKKSTKTFSKVKNALRKKVMIPDPILAQAIESLRKEDFQTAELQGDGTYDLCLRFTPEVLKKAYERLTSTTLQSNEPQNYKLKYTHVKGSRVIESDVEMQGDLYGNSMSDTCARNLFSLRIVTDLGTQKLGHVMMVRGGLGIFPEHFIDIIERGLNEDFSSKDSIVVQNLKDHTYVIKYKIEDFLNFKRVACEGRDCVMIKFESMRASRDVTSFFVTEKDLTHLHDIRLRLDSLEGKEELIHRSRFLKARRSHKLEYAGVHGSRKIFENYEYEGFTSYGDCGSLATLQDYPSLGCRRILGIHVAGSAKSGIGFTSIIHAGHIDEMLKHFDEPQEIFPQAESYLTLAEPVSVGSFTGLNYADKTYNMNPSSSLIKTPMYGLWGDLKKKPAPLAPFLSKETGEIIKPMVKAVEGYASPVLHFEKEKVAKAAYHAFAPLRSLTKEHSRRIVSFEEAVAGVPDTNINGIPRGTSPGYPYVLDGVTSKKPFFGGSEEYTFDNEKALAVRERVDAILENARSNIRLPHVYVDFLKDELRPTAKALSGQSRLISAAPMDYVIAFRMMFLSFTSAVQNTRIRNGVGVGINHFTEWDLLAKRLQSKGKRCVAGDFKGFDKEEQPAIHWAIVDQINAWYDDGPENARIRRVLWLEVVHSRHFGGLDGKADRFYQWNKSLSSGHPATSIINSFYGLILFNLVWADIVGPVMASEFWEHVYVCTYGDDNVLNIDEDFTDVFNQDTIASGMKRYGMTYTNENKDGDVAPTRELTDISFLKRGFRFEKRLTRWVGPLDLDSILYTAYWARSKTGIKQNVADNLEFSWSELALHESSAWMEHADQLRVKFSEVMGGEPKHYFTRNNYQDIAMSMVPAWEK</sequence>
<evidence type="ECO:0008006" key="13">
    <source>
        <dbReference type="Google" id="ProtNLM"/>
    </source>
</evidence>
<evidence type="ECO:0000259" key="9">
    <source>
        <dbReference type="PROSITE" id="PS50507"/>
    </source>
</evidence>
<proteinExistence type="predicted"/>
<feature type="domain" description="Peptidase C3" evidence="11">
    <location>
        <begin position="573"/>
        <end position="794"/>
    </location>
</feature>
<dbReference type="InterPro" id="IPR043504">
    <property type="entry name" value="Peptidase_S1_PA_chymotrypsin"/>
</dbReference>
<keyword evidence="8" id="KW-0693">Viral RNA replication</keyword>
<dbReference type="GO" id="GO:0006351">
    <property type="term" value="P:DNA-templated transcription"/>
    <property type="evidence" value="ECO:0007669"/>
    <property type="project" value="InterPro"/>
</dbReference>
<dbReference type="InterPro" id="IPR043502">
    <property type="entry name" value="DNA/RNA_pol_sf"/>
</dbReference>
<dbReference type="GO" id="GO:0003723">
    <property type="term" value="F:RNA binding"/>
    <property type="evidence" value="ECO:0007669"/>
    <property type="project" value="InterPro"/>
</dbReference>
<dbReference type="InterPro" id="IPR004004">
    <property type="entry name" value="Helic/Pol/Pept_Calicivir-typ"/>
</dbReference>
<evidence type="ECO:0000256" key="3">
    <source>
        <dbReference type="ARBA" id="ARBA00022695"/>
    </source>
</evidence>
<evidence type="ECO:0000313" key="12">
    <source>
        <dbReference type="EMBL" id="QRQ90180.1"/>
    </source>
</evidence>